<reference evidence="2 3" key="1">
    <citation type="submission" date="2019-06" db="EMBL/GenBank/DDBJ databases">
        <title>Whole genome shotgun sequence of Acetobacter orleanensis NBRC 13752.</title>
        <authorList>
            <person name="Hosoyama A."/>
            <person name="Uohara A."/>
            <person name="Ohji S."/>
            <person name="Ichikawa N."/>
        </authorList>
    </citation>
    <scope>NUCLEOTIDE SEQUENCE [LARGE SCALE GENOMIC DNA]</scope>
    <source>
        <strain evidence="2 3">NBRC 13752</strain>
    </source>
</reference>
<dbReference type="AlphaFoldDB" id="A0A4Y3TQU2"/>
<dbReference type="Pfam" id="PF22809">
    <property type="entry name" value="DUF7014"/>
    <property type="match status" value="1"/>
</dbReference>
<feature type="domain" description="DUF7014" evidence="1">
    <location>
        <begin position="55"/>
        <end position="177"/>
    </location>
</feature>
<dbReference type="RefSeq" id="WP_048836576.1">
    <property type="nucleotide sequence ID" value="NZ_BJMU01000039.1"/>
</dbReference>
<proteinExistence type="predicted"/>
<comment type="caution">
    <text evidence="2">The sequence shown here is derived from an EMBL/GenBank/DDBJ whole genome shotgun (WGS) entry which is preliminary data.</text>
</comment>
<protein>
    <recommendedName>
        <fullName evidence="1">DUF7014 domain-containing protein</fullName>
    </recommendedName>
</protein>
<evidence type="ECO:0000313" key="3">
    <source>
        <dbReference type="Proteomes" id="UP000317617"/>
    </source>
</evidence>
<dbReference type="InterPro" id="IPR054280">
    <property type="entry name" value="DUF7014"/>
</dbReference>
<evidence type="ECO:0000313" key="2">
    <source>
        <dbReference type="EMBL" id="GEB84144.1"/>
    </source>
</evidence>
<evidence type="ECO:0000259" key="1">
    <source>
        <dbReference type="Pfam" id="PF22809"/>
    </source>
</evidence>
<accession>A0A4Y3TQU2</accession>
<sequence>MTVNPEEAIDEINYRLRRAGVGYQVEGNRLIRVDSQLIHSEVVKPALTLLSGEGFDGPRQEFLSAHEHYRAGEYRQAVGLAASALESTFKAIFDKKGWSYNKGARISDLLKVARANHLWPEYLDTSFDQLVATLQSGLPKIRDNDSAHGQGAQPKSVPAYIAAYALHLAASKIVFISEAAK</sequence>
<name>A0A4Y3TQU2_9PROT</name>
<dbReference type="OrthoDB" id="8113776at2"/>
<gene>
    <name evidence="2" type="ORF">AOR01nite_26210</name>
</gene>
<dbReference type="EMBL" id="BJMU01000039">
    <property type="protein sequence ID" value="GEB84144.1"/>
    <property type="molecule type" value="Genomic_DNA"/>
</dbReference>
<dbReference type="Proteomes" id="UP000317617">
    <property type="component" value="Unassembled WGS sequence"/>
</dbReference>
<organism evidence="2 3">
    <name type="scientific">Acetobacter orleanensis</name>
    <dbReference type="NCBI Taxonomy" id="104099"/>
    <lineage>
        <taxon>Bacteria</taxon>
        <taxon>Pseudomonadati</taxon>
        <taxon>Pseudomonadota</taxon>
        <taxon>Alphaproteobacteria</taxon>
        <taxon>Acetobacterales</taxon>
        <taxon>Acetobacteraceae</taxon>
        <taxon>Acetobacter</taxon>
    </lineage>
</organism>
<keyword evidence="3" id="KW-1185">Reference proteome</keyword>
<dbReference type="NCBIfam" id="NF046078">
    <property type="entry name" value="STM4504_CBY0614"/>
    <property type="match status" value="1"/>
</dbReference>